<dbReference type="PROSITE" id="PS51819">
    <property type="entry name" value="VOC"/>
    <property type="match status" value="1"/>
</dbReference>
<dbReference type="Proteomes" id="UP000034098">
    <property type="component" value="Unassembled WGS sequence"/>
</dbReference>
<accession>A0A0M2HEX0</accession>
<dbReference type="Pfam" id="PF00903">
    <property type="entry name" value="Glyoxalase"/>
    <property type="match status" value="1"/>
</dbReference>
<dbReference type="PATRIC" id="fig|69370.6.peg.1809"/>
<dbReference type="RefSeq" id="WP_045298430.1">
    <property type="nucleotide sequence ID" value="NZ_JYJA01000033.1"/>
</dbReference>
<gene>
    <name evidence="2" type="ORF">RS82_01777</name>
</gene>
<name>A0A0M2HEX0_MICTR</name>
<organism evidence="2 3">
    <name type="scientific">Microbacterium trichothecenolyticum</name>
    <name type="common">Aureobacterium trichothecenolyticum</name>
    <dbReference type="NCBI Taxonomy" id="69370"/>
    <lineage>
        <taxon>Bacteria</taxon>
        <taxon>Bacillati</taxon>
        <taxon>Actinomycetota</taxon>
        <taxon>Actinomycetes</taxon>
        <taxon>Micrococcales</taxon>
        <taxon>Microbacteriaceae</taxon>
        <taxon>Microbacterium</taxon>
    </lineage>
</organism>
<sequence>MAVRSLFPILLTRELPELVRFYERALGGVVDYRFADEHGADAYVSLRIDGVPLGIGRDEDALPPGGGERAALWFYVDDVDHAFRAWVAAGGHPIQQPEDMPWGERVAQVRDPAGNLVNLGAEALPTEG</sequence>
<protein>
    <submittedName>
        <fullName evidence="2">Glyoxalase-like domain protein</fullName>
    </submittedName>
</protein>
<dbReference type="Gene3D" id="3.10.180.10">
    <property type="entry name" value="2,3-Dihydroxybiphenyl 1,2-Dioxygenase, domain 1"/>
    <property type="match status" value="1"/>
</dbReference>
<dbReference type="EMBL" id="JYJA01000033">
    <property type="protein sequence ID" value="KJL42813.1"/>
    <property type="molecule type" value="Genomic_DNA"/>
</dbReference>
<reference evidence="2 3" key="1">
    <citation type="submission" date="2015-02" db="EMBL/GenBank/DDBJ databases">
        <title>Draft genome sequences of ten Microbacterium spp. with emphasis on heavy metal contaminated environments.</title>
        <authorList>
            <person name="Corretto E."/>
        </authorList>
    </citation>
    <scope>NUCLEOTIDE SEQUENCE [LARGE SCALE GENOMIC DNA]</scope>
    <source>
        <strain evidence="2 3">DSM 8608</strain>
    </source>
</reference>
<feature type="domain" description="VOC" evidence="1">
    <location>
        <begin position="4"/>
        <end position="122"/>
    </location>
</feature>
<dbReference type="InterPro" id="IPR029068">
    <property type="entry name" value="Glyas_Bleomycin-R_OHBP_Dase"/>
</dbReference>
<evidence type="ECO:0000313" key="2">
    <source>
        <dbReference type="EMBL" id="KJL42813.1"/>
    </source>
</evidence>
<keyword evidence="3" id="KW-1185">Reference proteome</keyword>
<evidence type="ECO:0000313" key="3">
    <source>
        <dbReference type="Proteomes" id="UP000034098"/>
    </source>
</evidence>
<dbReference type="OrthoDB" id="9798201at2"/>
<dbReference type="AlphaFoldDB" id="A0A0M2HEX0"/>
<dbReference type="SUPFAM" id="SSF54593">
    <property type="entry name" value="Glyoxalase/Bleomycin resistance protein/Dihydroxybiphenyl dioxygenase"/>
    <property type="match status" value="1"/>
</dbReference>
<dbReference type="InterPro" id="IPR037523">
    <property type="entry name" value="VOC_core"/>
</dbReference>
<evidence type="ECO:0000259" key="1">
    <source>
        <dbReference type="PROSITE" id="PS51819"/>
    </source>
</evidence>
<comment type="caution">
    <text evidence="2">The sequence shown here is derived from an EMBL/GenBank/DDBJ whole genome shotgun (WGS) entry which is preliminary data.</text>
</comment>
<proteinExistence type="predicted"/>
<dbReference type="InterPro" id="IPR004360">
    <property type="entry name" value="Glyas_Fos-R_dOase_dom"/>
</dbReference>